<evidence type="ECO:0000313" key="2">
    <source>
        <dbReference type="Proteomes" id="UP000037146"/>
    </source>
</evidence>
<organism evidence="1 2">
    <name type="scientific">Peribacillus loiseleuriae</name>
    <dbReference type="NCBI Taxonomy" id="1679170"/>
    <lineage>
        <taxon>Bacteria</taxon>
        <taxon>Bacillati</taxon>
        <taxon>Bacillota</taxon>
        <taxon>Bacilli</taxon>
        <taxon>Bacillales</taxon>
        <taxon>Bacillaceae</taxon>
        <taxon>Peribacillus</taxon>
    </lineage>
</organism>
<dbReference type="EMBL" id="LFZW01000001">
    <property type="protein sequence ID" value="KMY51881.1"/>
    <property type="molecule type" value="Genomic_DNA"/>
</dbReference>
<dbReference type="AlphaFoldDB" id="A0A0K9GZ31"/>
<dbReference type="RefSeq" id="WP_049683235.1">
    <property type="nucleotide sequence ID" value="NZ_LFZW01000001.1"/>
</dbReference>
<dbReference type="Pfam" id="PF26162">
    <property type="entry name" value="YwzD"/>
    <property type="match status" value="1"/>
</dbReference>
<evidence type="ECO:0000313" key="1">
    <source>
        <dbReference type="EMBL" id="KMY51881.1"/>
    </source>
</evidence>
<dbReference type="STRING" id="1679170.AC625_22065"/>
<reference evidence="2" key="1">
    <citation type="submission" date="2015-07" db="EMBL/GenBank/DDBJ databases">
        <title>Genome sequencing project for genomic taxonomy and phylogenomics of Bacillus-like bacteria.</title>
        <authorList>
            <person name="Liu B."/>
            <person name="Wang J."/>
            <person name="Zhu Y."/>
            <person name="Liu G."/>
            <person name="Chen Q."/>
            <person name="Chen Z."/>
            <person name="Lan J."/>
            <person name="Che J."/>
            <person name="Ge C."/>
            <person name="Shi H."/>
            <person name="Pan Z."/>
            <person name="Liu X."/>
        </authorList>
    </citation>
    <scope>NUCLEOTIDE SEQUENCE [LARGE SCALE GENOMIC DNA]</scope>
    <source>
        <strain evidence="2">FJAT-27997</strain>
    </source>
</reference>
<accession>A0A0K9GZ31</accession>
<gene>
    <name evidence="1" type="ORF">AC625_22065</name>
</gene>
<protein>
    <submittedName>
        <fullName evidence="1">Uncharacterized protein</fullName>
    </submittedName>
</protein>
<sequence>MTNISEKLTQQQFQDILINIYKKSQESERLEVTELINDIKQQMMFVMNRPKQTSIEKKI</sequence>
<name>A0A0K9GZ31_9BACI</name>
<dbReference type="InterPro" id="IPR058930">
    <property type="entry name" value="YwzD"/>
</dbReference>
<dbReference type="Proteomes" id="UP000037146">
    <property type="component" value="Unassembled WGS sequence"/>
</dbReference>
<proteinExistence type="predicted"/>
<dbReference type="OrthoDB" id="2939328at2"/>
<keyword evidence="2" id="KW-1185">Reference proteome</keyword>
<dbReference type="PATRIC" id="fig|1679170.3.peg.4975"/>
<comment type="caution">
    <text evidence="1">The sequence shown here is derived from an EMBL/GenBank/DDBJ whole genome shotgun (WGS) entry which is preliminary data.</text>
</comment>